<feature type="compositionally biased region" description="Pro residues" evidence="10">
    <location>
        <begin position="187"/>
        <end position="196"/>
    </location>
</feature>
<evidence type="ECO:0000256" key="6">
    <source>
        <dbReference type="ARBA" id="ARBA00022989"/>
    </source>
</evidence>
<protein>
    <recommendedName>
        <fullName evidence="12">Protein kinase domain-containing protein</fullName>
    </recommendedName>
</protein>
<comment type="subcellular location">
    <subcellularLocation>
        <location evidence="1">Membrane</location>
    </subcellularLocation>
</comment>
<dbReference type="InterPro" id="IPR001245">
    <property type="entry name" value="Ser-Thr/Tyr_kinase_cat_dom"/>
</dbReference>
<feature type="region of interest" description="Disordered" evidence="10">
    <location>
        <begin position="178"/>
        <end position="223"/>
    </location>
</feature>
<evidence type="ECO:0000256" key="9">
    <source>
        <dbReference type="PROSITE-ProRule" id="PRU10141"/>
    </source>
</evidence>
<keyword evidence="7 11" id="KW-0472">Membrane</keyword>
<dbReference type="FunFam" id="3.30.200.20:FF:000125">
    <property type="entry name" value="Protein STRUBBELIG-RECEPTOR FAMILY 8"/>
    <property type="match status" value="1"/>
</dbReference>
<dbReference type="Proteomes" id="UP001497480">
    <property type="component" value="Unassembled WGS sequence"/>
</dbReference>
<keyword evidence="9" id="KW-0547">Nucleotide-binding</keyword>
<evidence type="ECO:0000256" key="5">
    <source>
        <dbReference type="ARBA" id="ARBA00022737"/>
    </source>
</evidence>
<proteinExistence type="predicted"/>
<dbReference type="PROSITE" id="PS50011">
    <property type="entry name" value="PROTEIN_KINASE_DOM"/>
    <property type="match status" value="1"/>
</dbReference>
<feature type="domain" description="Protein kinase" evidence="12">
    <location>
        <begin position="352"/>
        <end position="627"/>
    </location>
</feature>
<dbReference type="InterPro" id="IPR000719">
    <property type="entry name" value="Prot_kinase_dom"/>
</dbReference>
<reference evidence="13 14" key="1">
    <citation type="submission" date="2024-03" db="EMBL/GenBank/DDBJ databases">
        <authorList>
            <person name="Martinez-Hernandez J."/>
        </authorList>
    </citation>
    <scope>NUCLEOTIDE SEQUENCE [LARGE SCALE GENOMIC DNA]</scope>
</reference>
<keyword evidence="3 11" id="KW-0812">Transmembrane</keyword>
<keyword evidence="6 11" id="KW-1133">Transmembrane helix</keyword>
<evidence type="ECO:0000256" key="4">
    <source>
        <dbReference type="ARBA" id="ARBA00022729"/>
    </source>
</evidence>
<keyword evidence="14" id="KW-1185">Reference proteome</keyword>
<dbReference type="InterPro" id="IPR032675">
    <property type="entry name" value="LRR_dom_sf"/>
</dbReference>
<keyword evidence="9" id="KW-0067">ATP-binding</keyword>
<dbReference type="InterPro" id="IPR017441">
    <property type="entry name" value="Protein_kinase_ATP_BS"/>
</dbReference>
<keyword evidence="4" id="KW-0732">Signal</keyword>
<feature type="transmembrane region" description="Helical" evidence="11">
    <location>
        <begin position="226"/>
        <end position="250"/>
    </location>
</feature>
<keyword evidence="8" id="KW-0675">Receptor</keyword>
<evidence type="ECO:0000259" key="12">
    <source>
        <dbReference type="PROSITE" id="PS50011"/>
    </source>
</evidence>
<gene>
    <name evidence="13" type="ORF">LLUT_LOCUS19053</name>
</gene>
<organism evidence="13 14">
    <name type="scientific">Lupinus luteus</name>
    <name type="common">European yellow lupine</name>
    <dbReference type="NCBI Taxonomy" id="3873"/>
    <lineage>
        <taxon>Eukaryota</taxon>
        <taxon>Viridiplantae</taxon>
        <taxon>Streptophyta</taxon>
        <taxon>Embryophyta</taxon>
        <taxon>Tracheophyta</taxon>
        <taxon>Spermatophyta</taxon>
        <taxon>Magnoliopsida</taxon>
        <taxon>eudicotyledons</taxon>
        <taxon>Gunneridae</taxon>
        <taxon>Pentapetalae</taxon>
        <taxon>rosids</taxon>
        <taxon>fabids</taxon>
        <taxon>Fabales</taxon>
        <taxon>Fabaceae</taxon>
        <taxon>Papilionoideae</taxon>
        <taxon>50 kb inversion clade</taxon>
        <taxon>genistoids sensu lato</taxon>
        <taxon>core genistoids</taxon>
        <taxon>Genisteae</taxon>
        <taxon>Lupinus</taxon>
    </lineage>
</organism>
<dbReference type="PANTHER" id="PTHR48007:SF13">
    <property type="entry name" value="PROTEIN STRUBBELIG-RECEPTOR FAMILY 4"/>
    <property type="match status" value="1"/>
</dbReference>
<evidence type="ECO:0000313" key="13">
    <source>
        <dbReference type="EMBL" id="CAL0317993.1"/>
    </source>
</evidence>
<evidence type="ECO:0000256" key="8">
    <source>
        <dbReference type="ARBA" id="ARBA00023170"/>
    </source>
</evidence>
<evidence type="ECO:0000256" key="2">
    <source>
        <dbReference type="ARBA" id="ARBA00022614"/>
    </source>
</evidence>
<keyword evidence="2" id="KW-0433">Leucine-rich repeat</keyword>
<sequence>MNSPSQLNWPQNGNDPCGQSWKGITCSGNRVTEIKLPGLQLSGNLGYQLQSLTSVTTLDLSNNNLGGSIPYQLPPNVKHLSLANNNFNGAVPYSLSDMASLMELDLSFNSLTGDLPQTLTSLSSISTMYLQNNQFTGTIDVLANLSLQNLCVSIVSNVENNKFSGWVPEQLKSINLKTDGNTWVSGPAPPPPPGTPPITKKQNQKSGGQSTPSDSGTSGGGKKSGIGGGAIAGVVISILVVGAIVAFFLVKRKSKKSSFDMEKLDNQPLAPLTSNEVHEMNSMHSSFVNDMKTFDPPPAPPINLKPPPVDRHKSADENEFSSKPIIAKKTVPARANVKSYSIADLQIATGSFSVDQLVGEGSFGRVYRAHFDDGKVLAVKKIDSSVLSNDLSEDFTEIVSSISHLHHPNVTELVGYCSEHGQHLLVYEFHKNGSLHDFLHLPNEYSNPLIWTTRVKIALGTARALEYLHEACSPSVVHRNIKSANILLDSDLNPHLSDSGLASYIPNANQVLNNNAGSGYDAPEVDLSGHCSLKSDVYSFGVVMLELLSGRKPFDSSRPRFEQSLVRWATPQLHDIDALAKMVDPALEGLYPIKSLSRFADVIALCVQSEPEFRPPMSEVVQALVRLVQRANTSKRTYGADQGGSSRWGDDQADM</sequence>
<dbReference type="PANTHER" id="PTHR48007">
    <property type="entry name" value="LEUCINE-RICH REPEAT RECEPTOR-LIKE PROTEIN KINASE PXC1"/>
    <property type="match status" value="1"/>
</dbReference>
<dbReference type="GO" id="GO:0004672">
    <property type="term" value="F:protein kinase activity"/>
    <property type="evidence" value="ECO:0007669"/>
    <property type="project" value="InterPro"/>
</dbReference>
<evidence type="ECO:0000256" key="11">
    <source>
        <dbReference type="SAM" id="Phobius"/>
    </source>
</evidence>
<dbReference type="FunFam" id="1.10.510.10:FF:000095">
    <property type="entry name" value="protein STRUBBELIG-RECEPTOR FAMILY 8"/>
    <property type="match status" value="1"/>
</dbReference>
<dbReference type="InterPro" id="IPR011009">
    <property type="entry name" value="Kinase-like_dom_sf"/>
</dbReference>
<dbReference type="Pfam" id="PF07714">
    <property type="entry name" value="PK_Tyr_Ser-Thr"/>
    <property type="match status" value="1"/>
</dbReference>
<dbReference type="PROSITE" id="PS00107">
    <property type="entry name" value="PROTEIN_KINASE_ATP"/>
    <property type="match status" value="1"/>
</dbReference>
<feature type="binding site" evidence="9">
    <location>
        <position position="381"/>
    </location>
    <ligand>
        <name>ATP</name>
        <dbReference type="ChEBI" id="CHEBI:30616"/>
    </ligand>
</feature>
<keyword evidence="5" id="KW-0677">Repeat</keyword>
<dbReference type="GO" id="GO:0016020">
    <property type="term" value="C:membrane"/>
    <property type="evidence" value="ECO:0007669"/>
    <property type="project" value="UniProtKB-SubCell"/>
</dbReference>
<dbReference type="GO" id="GO:0005524">
    <property type="term" value="F:ATP binding"/>
    <property type="evidence" value="ECO:0007669"/>
    <property type="project" value="UniProtKB-UniRule"/>
</dbReference>
<dbReference type="AlphaFoldDB" id="A0AAV1X9N4"/>
<evidence type="ECO:0000256" key="3">
    <source>
        <dbReference type="ARBA" id="ARBA00022692"/>
    </source>
</evidence>
<evidence type="ECO:0000313" key="14">
    <source>
        <dbReference type="Proteomes" id="UP001497480"/>
    </source>
</evidence>
<dbReference type="Gene3D" id="3.80.10.10">
    <property type="entry name" value="Ribonuclease Inhibitor"/>
    <property type="match status" value="1"/>
</dbReference>
<dbReference type="SUPFAM" id="SSF52058">
    <property type="entry name" value="L domain-like"/>
    <property type="match status" value="1"/>
</dbReference>
<feature type="region of interest" description="Disordered" evidence="10">
    <location>
        <begin position="635"/>
        <end position="655"/>
    </location>
</feature>
<dbReference type="SUPFAM" id="SSF56112">
    <property type="entry name" value="Protein kinase-like (PK-like)"/>
    <property type="match status" value="1"/>
</dbReference>
<comment type="caution">
    <text evidence="13">The sequence shown here is derived from an EMBL/GenBank/DDBJ whole genome shotgun (WGS) entry which is preliminary data.</text>
</comment>
<dbReference type="Pfam" id="PF00560">
    <property type="entry name" value="LRR_1"/>
    <property type="match status" value="1"/>
</dbReference>
<dbReference type="InterPro" id="IPR046959">
    <property type="entry name" value="PRK1-6/SRF4-like"/>
</dbReference>
<dbReference type="InterPro" id="IPR001611">
    <property type="entry name" value="Leu-rich_rpt"/>
</dbReference>
<evidence type="ECO:0000256" key="7">
    <source>
        <dbReference type="ARBA" id="ARBA00023136"/>
    </source>
</evidence>
<dbReference type="FunFam" id="3.80.10.10:FF:000062">
    <property type="entry name" value="protein STRUBBELIG-RECEPTOR FAMILY 3"/>
    <property type="match status" value="2"/>
</dbReference>
<evidence type="ECO:0000256" key="1">
    <source>
        <dbReference type="ARBA" id="ARBA00004370"/>
    </source>
</evidence>
<dbReference type="Gene3D" id="1.10.510.10">
    <property type="entry name" value="Transferase(Phosphotransferase) domain 1"/>
    <property type="match status" value="1"/>
</dbReference>
<dbReference type="CDD" id="cd14066">
    <property type="entry name" value="STKc_IRAK"/>
    <property type="match status" value="1"/>
</dbReference>
<dbReference type="EMBL" id="CAXHTB010000013">
    <property type="protein sequence ID" value="CAL0317993.1"/>
    <property type="molecule type" value="Genomic_DNA"/>
</dbReference>
<evidence type="ECO:0000256" key="10">
    <source>
        <dbReference type="SAM" id="MobiDB-lite"/>
    </source>
</evidence>
<feature type="compositionally biased region" description="Low complexity" evidence="10">
    <location>
        <begin position="206"/>
        <end position="216"/>
    </location>
</feature>
<accession>A0AAV1X9N4</accession>
<name>A0AAV1X9N4_LUPLU</name>
<dbReference type="Gene3D" id="3.30.200.20">
    <property type="entry name" value="Phosphorylase Kinase, domain 1"/>
    <property type="match status" value="1"/>
</dbReference>
<dbReference type="Pfam" id="PF13855">
    <property type="entry name" value="LRR_8"/>
    <property type="match status" value="1"/>
</dbReference>